<comment type="caution">
    <text evidence="2">The sequence shown here is derived from an EMBL/GenBank/DDBJ whole genome shotgun (WGS) entry which is preliminary data.</text>
</comment>
<dbReference type="EMBL" id="JABEMA010000206">
    <property type="protein sequence ID" value="NNH23843.1"/>
    <property type="molecule type" value="Genomic_DNA"/>
</dbReference>
<protein>
    <submittedName>
        <fullName evidence="2">Uncharacterized protein</fullName>
    </submittedName>
</protein>
<gene>
    <name evidence="2" type="ORF">HLB09_12225</name>
</gene>
<sequence length="290" mass="29415">EAGARLAAALRALGPDVGSTLRQRSRLRSGAPWPGDERGRPVVEVVGGERELALVVELVDTLYTAVVADSVGPVPVTWSTALAADDELAAARRAAQRLALGARGGAPGTGEDDGRAGRGGPHFDVVLDGGDTARSGLLAALRGDLEAALGQVVAARAETGSPFWRTARGLDAALAAGDGDAARRALEEHVDQLSRVLGGPVRPSPDGRGGFRLDASTVRRAAPLAGAAAFEALSTLVSWELPVLAATGAAALLSAGDALAPRAAALPGRAARRRRLARALGEVLVLGEGR</sequence>
<name>A0A849BR37_9ACTN</name>
<evidence type="ECO:0000313" key="3">
    <source>
        <dbReference type="Proteomes" id="UP000555552"/>
    </source>
</evidence>
<accession>A0A849BR37</accession>
<organism evidence="2 3">
    <name type="scientific">Pseudokineococcus marinus</name>
    <dbReference type="NCBI Taxonomy" id="351215"/>
    <lineage>
        <taxon>Bacteria</taxon>
        <taxon>Bacillati</taxon>
        <taxon>Actinomycetota</taxon>
        <taxon>Actinomycetes</taxon>
        <taxon>Kineosporiales</taxon>
        <taxon>Kineosporiaceae</taxon>
        <taxon>Pseudokineococcus</taxon>
    </lineage>
</organism>
<evidence type="ECO:0000256" key="1">
    <source>
        <dbReference type="SAM" id="MobiDB-lite"/>
    </source>
</evidence>
<feature type="region of interest" description="Disordered" evidence="1">
    <location>
        <begin position="21"/>
        <end position="40"/>
    </location>
</feature>
<reference evidence="2 3" key="1">
    <citation type="submission" date="2020-05" db="EMBL/GenBank/DDBJ databases">
        <title>MicrobeNet Type strains.</title>
        <authorList>
            <person name="Nicholson A.C."/>
        </authorList>
    </citation>
    <scope>NUCLEOTIDE SEQUENCE [LARGE SCALE GENOMIC DNA]</scope>
    <source>
        <strain evidence="2 3">JCM 14547</strain>
    </source>
</reference>
<keyword evidence="3" id="KW-1185">Reference proteome</keyword>
<feature type="region of interest" description="Disordered" evidence="1">
    <location>
        <begin position="101"/>
        <end position="121"/>
    </location>
</feature>
<dbReference type="AlphaFoldDB" id="A0A849BR37"/>
<proteinExistence type="predicted"/>
<evidence type="ECO:0000313" key="2">
    <source>
        <dbReference type="EMBL" id="NNH23843.1"/>
    </source>
</evidence>
<dbReference type="Proteomes" id="UP000555552">
    <property type="component" value="Unassembled WGS sequence"/>
</dbReference>
<feature type="non-terminal residue" evidence="2">
    <location>
        <position position="1"/>
    </location>
</feature>